<feature type="non-terminal residue" evidence="2">
    <location>
        <position position="115"/>
    </location>
</feature>
<dbReference type="GO" id="GO:0045892">
    <property type="term" value="P:negative regulation of DNA-templated transcription"/>
    <property type="evidence" value="ECO:0007669"/>
    <property type="project" value="InterPro"/>
</dbReference>
<dbReference type="InterPro" id="IPR036390">
    <property type="entry name" value="WH_DNA-bd_sf"/>
</dbReference>
<dbReference type="Gene3D" id="1.10.10.10">
    <property type="entry name" value="Winged helix-like DNA-binding domain superfamily/Winged helix DNA-binding domain"/>
    <property type="match status" value="1"/>
</dbReference>
<dbReference type="Pfam" id="PF06971">
    <property type="entry name" value="Put_DNA-bind_N"/>
    <property type="match status" value="1"/>
</dbReference>
<dbReference type="InterPro" id="IPR022876">
    <property type="entry name" value="Tscrpt_rep_Rex"/>
</dbReference>
<dbReference type="PANTHER" id="PTHR35786:SF1">
    <property type="entry name" value="REDOX-SENSING TRANSCRIPTIONAL REPRESSOR REX 1"/>
    <property type="match status" value="1"/>
</dbReference>
<dbReference type="GO" id="GO:0051775">
    <property type="term" value="P:response to redox state"/>
    <property type="evidence" value="ECO:0007669"/>
    <property type="project" value="InterPro"/>
</dbReference>
<evidence type="ECO:0000259" key="1">
    <source>
        <dbReference type="Pfam" id="PF06971"/>
    </source>
</evidence>
<sequence>MNNTTHGKASIPVIKRLPKYYRYISQLYQNGTSKISSSELARMMGTTASQVRQDFNCFGGFGQQGIGYNVEVLLEELRKLLFGDGKKLPTILLGAGRLGTAVSRFLTVDANGYEL</sequence>
<evidence type="ECO:0000313" key="2">
    <source>
        <dbReference type="EMBL" id="EJW95690.1"/>
    </source>
</evidence>
<comment type="caution">
    <text evidence="2">The sequence shown here is derived from an EMBL/GenBank/DDBJ whole genome shotgun (WGS) entry which is preliminary data.</text>
</comment>
<dbReference type="SUPFAM" id="SSF46785">
    <property type="entry name" value="Winged helix' DNA-binding domain"/>
    <property type="match status" value="1"/>
</dbReference>
<dbReference type="InterPro" id="IPR009718">
    <property type="entry name" value="Rex_DNA-bd_C_dom"/>
</dbReference>
<protein>
    <submittedName>
        <fullName evidence="2">Redox-sensing transcriptional repressor Rex</fullName>
    </submittedName>
</protein>
<gene>
    <name evidence="2" type="ORF">EVA_16203</name>
</gene>
<organism evidence="2">
    <name type="scientific">gut metagenome</name>
    <dbReference type="NCBI Taxonomy" id="749906"/>
    <lineage>
        <taxon>unclassified sequences</taxon>
        <taxon>metagenomes</taxon>
        <taxon>organismal metagenomes</taxon>
    </lineage>
</organism>
<dbReference type="AlphaFoldDB" id="J9C773"/>
<reference evidence="2" key="1">
    <citation type="journal article" date="2012" name="PLoS ONE">
        <title>Gene sets for utilization of primary and secondary nutrition supplies in the distal gut of endangered iberian lynx.</title>
        <authorList>
            <person name="Alcaide M."/>
            <person name="Messina E."/>
            <person name="Richter M."/>
            <person name="Bargiela R."/>
            <person name="Peplies J."/>
            <person name="Huws S.A."/>
            <person name="Newbold C.J."/>
            <person name="Golyshin P.N."/>
            <person name="Simon M.A."/>
            <person name="Lopez G."/>
            <person name="Yakimov M.M."/>
            <person name="Ferrer M."/>
        </authorList>
    </citation>
    <scope>NUCLEOTIDE SEQUENCE</scope>
</reference>
<dbReference type="PANTHER" id="PTHR35786">
    <property type="entry name" value="REDOX-SENSING TRANSCRIPTIONAL REPRESSOR REX"/>
    <property type="match status" value="1"/>
</dbReference>
<dbReference type="EMBL" id="AMCI01005672">
    <property type="protein sequence ID" value="EJW95690.1"/>
    <property type="molecule type" value="Genomic_DNA"/>
</dbReference>
<dbReference type="InterPro" id="IPR036388">
    <property type="entry name" value="WH-like_DNA-bd_sf"/>
</dbReference>
<proteinExistence type="predicted"/>
<name>J9C773_9ZZZZ</name>
<accession>J9C773</accession>
<feature type="domain" description="Rex DNA-binding C-terminal" evidence="1">
    <location>
        <begin position="10"/>
        <end position="56"/>
    </location>
</feature>